<evidence type="ECO:0008006" key="8">
    <source>
        <dbReference type="Google" id="ProtNLM"/>
    </source>
</evidence>
<keyword evidence="1" id="KW-0677">Repeat</keyword>
<reference evidence="6 7" key="1">
    <citation type="submission" date="2011-04" db="EMBL/GenBank/DDBJ databases">
        <title>The Genome Sequence of Dysgonomonas gadei ATCC BAA-286.</title>
        <authorList>
            <consortium name="The Broad Institute Genome Sequencing Platform"/>
            <person name="Earl A."/>
            <person name="Ward D."/>
            <person name="Feldgarden M."/>
            <person name="Gevers D."/>
            <person name="Pudlo N."/>
            <person name="Martens E."/>
            <person name="Allen-Vercoe E."/>
            <person name="Young S.K."/>
            <person name="Zeng Q."/>
            <person name="Gargeya S."/>
            <person name="Fitzgerald M."/>
            <person name="Haas B."/>
            <person name="Abouelleil A."/>
            <person name="Alvarado L."/>
            <person name="Arachchi H.M."/>
            <person name="Berlin A."/>
            <person name="Brown A."/>
            <person name="Chapman S.B."/>
            <person name="Chen Z."/>
            <person name="Dunbar C."/>
            <person name="Freedman E."/>
            <person name="Gearin G."/>
            <person name="Gellesch M."/>
            <person name="Goldberg J."/>
            <person name="Griggs A."/>
            <person name="Gujja S."/>
            <person name="Heiman D."/>
            <person name="Howarth C."/>
            <person name="Larson L."/>
            <person name="Lui A."/>
            <person name="MacDonald P.J.P."/>
            <person name="Mehta T."/>
            <person name="Montmayeur A."/>
            <person name="Murphy C."/>
            <person name="Neiman D."/>
            <person name="Pearson M."/>
            <person name="Priest M."/>
            <person name="Roberts A."/>
            <person name="Saif S."/>
            <person name="Shea T."/>
            <person name="Shenoy N."/>
            <person name="Sisk P."/>
            <person name="Stolte C."/>
            <person name="Sykes S."/>
            <person name="Yandava C."/>
            <person name="Wortman J."/>
            <person name="Nusbaum C."/>
            <person name="Birren B."/>
        </authorList>
    </citation>
    <scope>NUCLEOTIDE SEQUENCE [LARGE SCALE GENOMIC DNA]</scope>
    <source>
        <strain evidence="6 7">ATCC BAA-286</strain>
    </source>
</reference>
<dbReference type="PANTHER" id="PTHR32305">
    <property type="match status" value="1"/>
</dbReference>
<evidence type="ECO:0000313" key="6">
    <source>
        <dbReference type="EMBL" id="EGK02193.1"/>
    </source>
</evidence>
<dbReference type="InterPro" id="IPR022385">
    <property type="entry name" value="Rhs_assc_core"/>
</dbReference>
<evidence type="ECO:0000259" key="4">
    <source>
        <dbReference type="Pfam" id="PF20041"/>
    </source>
</evidence>
<dbReference type="eggNOG" id="COG3209">
    <property type="taxonomic scope" value="Bacteria"/>
</dbReference>
<evidence type="ECO:0000256" key="1">
    <source>
        <dbReference type="ARBA" id="ARBA00022737"/>
    </source>
</evidence>
<feature type="domain" description="Teneurin-like YD-shell" evidence="5">
    <location>
        <begin position="821"/>
        <end position="909"/>
    </location>
</feature>
<dbReference type="RefSeq" id="WP_006799342.1">
    <property type="nucleotide sequence ID" value="NZ_GL891982.1"/>
</dbReference>
<evidence type="ECO:0000313" key="7">
    <source>
        <dbReference type="Proteomes" id="UP000004913"/>
    </source>
</evidence>
<dbReference type="STRING" id="742766.HMPREF9455_01827"/>
<dbReference type="Pfam" id="PF25023">
    <property type="entry name" value="TEN_YD-shell"/>
    <property type="match status" value="1"/>
</dbReference>
<feature type="compositionally biased region" description="Basic and acidic residues" evidence="2">
    <location>
        <begin position="1058"/>
        <end position="1072"/>
    </location>
</feature>
<feature type="chain" id="PRO_5003324142" description="RHS repeat-associated core domain-containing protein" evidence="3">
    <location>
        <begin position="22"/>
        <end position="1124"/>
    </location>
</feature>
<proteinExistence type="predicted"/>
<protein>
    <recommendedName>
        <fullName evidence="8">RHS repeat-associated core domain-containing protein</fullName>
    </recommendedName>
</protein>
<dbReference type="Pfam" id="PF20041">
    <property type="entry name" value="DUF6443"/>
    <property type="match status" value="1"/>
</dbReference>
<organism evidence="6 7">
    <name type="scientific">Dysgonomonas gadei ATCC BAA-286</name>
    <dbReference type="NCBI Taxonomy" id="742766"/>
    <lineage>
        <taxon>Bacteria</taxon>
        <taxon>Pseudomonadati</taxon>
        <taxon>Bacteroidota</taxon>
        <taxon>Bacteroidia</taxon>
        <taxon>Bacteroidales</taxon>
        <taxon>Dysgonomonadaceae</taxon>
        <taxon>Dysgonomonas</taxon>
    </lineage>
</organism>
<dbReference type="HOGENOM" id="CLU_004466_0_0_10"/>
<dbReference type="InterPro" id="IPR056823">
    <property type="entry name" value="TEN-like_YD-shell"/>
</dbReference>
<gene>
    <name evidence="6" type="ORF">HMPREF9455_01827</name>
</gene>
<comment type="caution">
    <text evidence="6">The sequence shown here is derived from an EMBL/GenBank/DDBJ whole genome shotgun (WGS) entry which is preliminary data.</text>
</comment>
<dbReference type="InterPro" id="IPR050708">
    <property type="entry name" value="T6SS_VgrG/RHS"/>
</dbReference>
<keyword evidence="3" id="KW-0732">Signal</keyword>
<dbReference type="Proteomes" id="UP000004913">
    <property type="component" value="Unassembled WGS sequence"/>
</dbReference>
<evidence type="ECO:0000256" key="2">
    <source>
        <dbReference type="SAM" id="MobiDB-lite"/>
    </source>
</evidence>
<dbReference type="EMBL" id="ADLV01000019">
    <property type="protein sequence ID" value="EGK02193.1"/>
    <property type="molecule type" value="Genomic_DNA"/>
</dbReference>
<dbReference type="NCBIfam" id="TIGR03696">
    <property type="entry name" value="Rhs_assc_core"/>
    <property type="match status" value="1"/>
</dbReference>
<accession>F5IXL0</accession>
<dbReference type="Gene3D" id="2.180.10.10">
    <property type="entry name" value="RHS repeat-associated core"/>
    <property type="match status" value="1"/>
</dbReference>
<evidence type="ECO:0000259" key="5">
    <source>
        <dbReference type="Pfam" id="PF25023"/>
    </source>
</evidence>
<dbReference type="PANTHER" id="PTHR32305:SF15">
    <property type="entry name" value="PROTEIN RHSA-RELATED"/>
    <property type="match status" value="1"/>
</dbReference>
<keyword evidence="7" id="KW-1185">Reference proteome</keyword>
<feature type="domain" description="DUF6443" evidence="4">
    <location>
        <begin position="28"/>
        <end position="150"/>
    </location>
</feature>
<dbReference type="AlphaFoldDB" id="F5IXL0"/>
<feature type="signal peptide" evidence="3">
    <location>
        <begin position="1"/>
        <end position="21"/>
    </location>
</feature>
<evidence type="ECO:0000256" key="3">
    <source>
        <dbReference type="SAM" id="SignalP"/>
    </source>
</evidence>
<sequence length="1124" mass="125306">MKKILLYIYLCISLGTYSQSADQNYVRTRTYTKENQSNYLDQIQYFDGLGRPMQTVERGITPNAADLVTYQEYDAFGREANNWLPAVATSNNGAYMPLVSYKAKAMATYANDSAYSKPVYEASPLNRVLEQYGPGKEWRSDKKAVRTGYLTNKSRTGTTIFVAADSLACGLYKTVDDVKTISLSRTANYNANELYVTRLSDENGNISYEFKDKLGQVILTRQINAGGVYDTNYIYDSYGNLRAVLPPEASDRLLSSSAWLETDATLKQYAYLYKYDTRNRCIAKKIPGCEWVYYVYDKADRLIFTQDGEQRTKGEWLFSIPDALGRTVLTGTAKNIFDYTTNPLGTMVVNATWAKANNAYKGYTIIGVTITNPTILSANYYDNYEFMGLNTIPENTDNNFKYIAEAGYGTWYGTDYTDANKYKNKGMLTGTLTAQMNFDGTVSTAYLYSVMYYDTKKQLIQTKSNSHLTGGIEKEYIAYNFTGQPTQRKHIHSATGKNTQTEVYTYTYDHAGRLLTTTHQLTDGTTVKPQVTLAENTYDELGRLKTNKKGGVAGTLATYAYNVRSWTKSITSPLFSQTLYYNESYGSSTKQYNGNISAMNWLVQGETMLRGYTFTYDNLSRLTVANYLINGTANTNFKAAYIYDKHGNMKTLQRYGKTAASTYGLIDNLTMTHTGNQLLAANDAVANITLTESADFKNYSNVATEYTYNANGAMNKDLNKGISEIQYNSLNLPRQMVINSPIAKAKNYYTYSASGVKLKTEQRYDPSLNASPIGTTTPINDGLADYKNTDYVGNIIYETTKTGSSVINKTRIQVEGGYIENGVYYYYLTDHLGNNRVVINASGTVIQRNHYYPFGMAFAENTKAEQGLQPYKYNGKELDQMHGLNMYDYSARFYEPGIGRFSTVDPLAEKFYSWSPYTYCYNNPIKFIDPDGEFPIVPIIIFVALFLNSDAVVAPTGNPSDGSQIQEARDNYNMNNLGILVPLPGGSGASTLSGTVGKQFIKETGKQAEKQVAKEVEKQVGKQIGDEIISAGKRVDPKTGQKLGPSGKPMVHTIRKSSQKEAKDAARNDKSNGAKGTPPKHTKDQKGGKHFHNGSGVEGKGKKSKDYGSNAGKISNNVHYEYPE</sequence>
<feature type="region of interest" description="Disordered" evidence="2">
    <location>
        <begin position="1028"/>
        <end position="1124"/>
    </location>
</feature>
<name>F5IXL0_9BACT</name>
<dbReference type="InterPro" id="IPR045619">
    <property type="entry name" value="DUF6443"/>
</dbReference>